<dbReference type="PANTHER" id="PTHR43201">
    <property type="entry name" value="ACYL-COA SYNTHETASE"/>
    <property type="match status" value="1"/>
</dbReference>
<comment type="caution">
    <text evidence="5">The sequence shown here is derived from an EMBL/GenBank/DDBJ whole genome shotgun (WGS) entry which is preliminary data.</text>
</comment>
<feature type="domain" description="AMP-dependent synthetase/ligase" evidence="3">
    <location>
        <begin position="27"/>
        <end position="390"/>
    </location>
</feature>
<keyword evidence="2" id="KW-0436">Ligase</keyword>
<keyword evidence="6" id="KW-1185">Reference proteome</keyword>
<evidence type="ECO:0000256" key="1">
    <source>
        <dbReference type="ARBA" id="ARBA00006432"/>
    </source>
</evidence>
<gene>
    <name evidence="5" type="ORF">AQPW35_08270</name>
</gene>
<dbReference type="OrthoDB" id="9766486at2"/>
<evidence type="ECO:0000259" key="4">
    <source>
        <dbReference type="Pfam" id="PF13193"/>
    </source>
</evidence>
<dbReference type="Gene3D" id="3.40.50.12780">
    <property type="entry name" value="N-terminal domain of ligase-like"/>
    <property type="match status" value="1"/>
</dbReference>
<dbReference type="Pfam" id="PF13193">
    <property type="entry name" value="AMP-binding_C"/>
    <property type="match status" value="1"/>
</dbReference>
<reference evidence="6" key="1">
    <citation type="submission" date="2019-03" db="EMBL/GenBank/DDBJ databases">
        <title>Aquabacterium pictum sp.nov., the first bacteriochlorophyll a-containing freshwater bacterium in the genus Aquabacterium of the class Betaproteobacteria.</title>
        <authorList>
            <person name="Hirose S."/>
            <person name="Tank M."/>
            <person name="Hara E."/>
            <person name="Tamaki H."/>
            <person name="Takaichi S."/>
            <person name="Haruta S."/>
            <person name="Hanada S."/>
        </authorList>
    </citation>
    <scope>NUCLEOTIDE SEQUENCE [LARGE SCALE GENOMIC DNA]</scope>
    <source>
        <strain evidence="6">W35</strain>
    </source>
</reference>
<accession>A0A480AL74</accession>
<proteinExistence type="inferred from homology"/>
<evidence type="ECO:0000256" key="2">
    <source>
        <dbReference type="ARBA" id="ARBA00022598"/>
    </source>
</evidence>
<dbReference type="EMBL" id="BJCL01000002">
    <property type="protein sequence ID" value="GCL61746.1"/>
    <property type="molecule type" value="Genomic_DNA"/>
</dbReference>
<comment type="similarity">
    <text evidence="1">Belongs to the ATP-dependent AMP-binding enzyme family.</text>
</comment>
<dbReference type="InterPro" id="IPR042099">
    <property type="entry name" value="ANL_N_sf"/>
</dbReference>
<dbReference type="InterPro" id="IPR045851">
    <property type="entry name" value="AMP-bd_C_sf"/>
</dbReference>
<dbReference type="InterPro" id="IPR025110">
    <property type="entry name" value="AMP-bd_C"/>
</dbReference>
<feature type="domain" description="AMP-binding enzyme C-terminal" evidence="4">
    <location>
        <begin position="440"/>
        <end position="515"/>
    </location>
</feature>
<dbReference type="Proteomes" id="UP000301751">
    <property type="component" value="Unassembled WGS sequence"/>
</dbReference>
<dbReference type="PROSITE" id="PS00455">
    <property type="entry name" value="AMP_BINDING"/>
    <property type="match status" value="1"/>
</dbReference>
<name>A0A480AL74_9BURK</name>
<dbReference type="InterPro" id="IPR000873">
    <property type="entry name" value="AMP-dep_synth/lig_dom"/>
</dbReference>
<dbReference type="PANTHER" id="PTHR43201:SF5">
    <property type="entry name" value="MEDIUM-CHAIN ACYL-COA LIGASE ACSF2, MITOCHONDRIAL"/>
    <property type="match status" value="1"/>
</dbReference>
<dbReference type="GO" id="GO:0031956">
    <property type="term" value="F:medium-chain fatty acid-CoA ligase activity"/>
    <property type="evidence" value="ECO:0007669"/>
    <property type="project" value="TreeGrafter"/>
</dbReference>
<protein>
    <submittedName>
        <fullName evidence="5">AMP-binding protein</fullName>
    </submittedName>
</protein>
<dbReference type="GO" id="GO:0006631">
    <property type="term" value="P:fatty acid metabolic process"/>
    <property type="evidence" value="ECO:0007669"/>
    <property type="project" value="TreeGrafter"/>
</dbReference>
<dbReference type="Pfam" id="PF00501">
    <property type="entry name" value="AMP-binding"/>
    <property type="match status" value="1"/>
</dbReference>
<evidence type="ECO:0000313" key="6">
    <source>
        <dbReference type="Proteomes" id="UP000301751"/>
    </source>
</evidence>
<organism evidence="5 6">
    <name type="scientific">Pseudaquabacterium pictum</name>
    <dbReference type="NCBI Taxonomy" id="2315236"/>
    <lineage>
        <taxon>Bacteria</taxon>
        <taxon>Pseudomonadati</taxon>
        <taxon>Pseudomonadota</taxon>
        <taxon>Betaproteobacteria</taxon>
        <taxon>Burkholderiales</taxon>
        <taxon>Sphaerotilaceae</taxon>
        <taxon>Pseudaquabacterium</taxon>
    </lineage>
</organism>
<dbReference type="SUPFAM" id="SSF56801">
    <property type="entry name" value="Acetyl-CoA synthetase-like"/>
    <property type="match status" value="1"/>
</dbReference>
<evidence type="ECO:0000259" key="3">
    <source>
        <dbReference type="Pfam" id="PF00501"/>
    </source>
</evidence>
<dbReference type="Gene3D" id="3.30.300.30">
    <property type="match status" value="1"/>
</dbReference>
<sequence length="525" mass="55578">MRTTPSAPVPLSSAPDTIGDHLTLAGRQRCEASAVIDNGLHYRWSALDAASDQLACGLLGLKLQRGDRIGIIGLNQVEWLVLFYAAAKIGVAVVGLSVRYRDTELEAMLGDSQAKVVFTLQEHEGFDFIAMLQRLGPRLPALRHVIAIDGSGLNSLAALAATPLEAGRLSAVRRRVLADDVAMVIYTSGTTGRPKGAGLTHRSLLAAATAQARHTRVTGQDVLHLANPLNHVGGITCGVLTHLVGGGTVVLVPEFKADRMIALMQQHRPTLLAGVPTVLTLLLMHARIDAVDLSAVRLVFSGGSNVDAALLQRLAGRMPQATLMNLYGLTETSGAIVMTPWERTDADLMGTIGQPFDSARLKVMAPNGEPVKPGTVGELWFQGAGVVPGYIGAAAGQGFSADGWLQTGDLGMVDARGIITLKGRAKDMYIQGGFNVYPAEVEALIHRHPGVVMAAGIGVPDAVMGEVGRVYVIPKPGSNLREGDVRDWCAQHLADYKVPRQVVLRDALPMTPAGKIHKAALRAEA</sequence>
<evidence type="ECO:0000313" key="5">
    <source>
        <dbReference type="EMBL" id="GCL61746.1"/>
    </source>
</evidence>
<dbReference type="AlphaFoldDB" id="A0A480AL74"/>
<dbReference type="InterPro" id="IPR020845">
    <property type="entry name" value="AMP-binding_CS"/>
</dbReference>